<evidence type="ECO:0000256" key="4">
    <source>
        <dbReference type="ARBA" id="ARBA00022723"/>
    </source>
</evidence>
<evidence type="ECO:0000256" key="5">
    <source>
        <dbReference type="ARBA" id="ARBA00022842"/>
    </source>
</evidence>
<sequence length="337" mass="35242">MTGVPGPRATAPGERPLAEWTRHALAEVEDLLSATLRAPGDPFLTTVATHLLAAGGKRLRPTIALLAARFGDPGRPEVVRAAAAVELVHVASLYHDDVMDEAATRRGVPSVNARWGNRVAILAGDYLVARAAELVAPLGPAAVEEQARMMTRLVTGQLRETVGPGRDADPERYYMRVIADKTAALFALAARLGAHAAGAGPETREALGAFGEAYGVAYQLCDDVLDIAGPDAHAGKPAGADLRQGVATLPVLRALRGRGRTPARLRGLLRGPVTDPGRLAAATRLLRRSPGLAQARAEVARHAGRARHALDALPGSPARTELIAMCAHLAARASGKD</sequence>
<dbReference type="AlphaFoldDB" id="A0A7W7DBV2"/>
<dbReference type="PANTHER" id="PTHR12001">
    <property type="entry name" value="GERANYLGERANYL PYROPHOSPHATE SYNTHASE"/>
    <property type="match status" value="1"/>
</dbReference>
<comment type="similarity">
    <text evidence="2 6">Belongs to the FPP/GGPP synthase family.</text>
</comment>
<dbReference type="SFLD" id="SFLDG01017">
    <property type="entry name" value="Polyprenyl_Transferase_Like"/>
    <property type="match status" value="1"/>
</dbReference>
<dbReference type="InterPro" id="IPR000092">
    <property type="entry name" value="Polyprenyl_synt"/>
</dbReference>
<evidence type="ECO:0000313" key="8">
    <source>
        <dbReference type="Proteomes" id="UP000542210"/>
    </source>
</evidence>
<dbReference type="GO" id="GO:0000010">
    <property type="term" value="F:heptaprenyl diphosphate synthase activity"/>
    <property type="evidence" value="ECO:0007669"/>
    <property type="project" value="UniProtKB-EC"/>
</dbReference>
<reference evidence="7 8" key="1">
    <citation type="submission" date="2020-08" db="EMBL/GenBank/DDBJ databases">
        <title>Sequencing the genomes of 1000 actinobacteria strains.</title>
        <authorList>
            <person name="Klenk H.-P."/>
        </authorList>
    </citation>
    <scope>NUCLEOTIDE SEQUENCE [LARGE SCALE GENOMIC DNA]</scope>
    <source>
        <strain evidence="7 8">DSM 45784</strain>
    </source>
</reference>
<dbReference type="PANTHER" id="PTHR12001:SF69">
    <property type="entry name" value="ALL TRANS-POLYPRENYL-DIPHOSPHATE SYNTHASE PDSS1"/>
    <property type="match status" value="1"/>
</dbReference>
<dbReference type="CDD" id="cd00685">
    <property type="entry name" value="Trans_IPPS_HT"/>
    <property type="match status" value="1"/>
</dbReference>
<keyword evidence="3 6" id="KW-0808">Transferase</keyword>
<accession>A0A7W7DBV2</accession>
<dbReference type="Proteomes" id="UP000542210">
    <property type="component" value="Unassembled WGS sequence"/>
</dbReference>
<evidence type="ECO:0000256" key="2">
    <source>
        <dbReference type="ARBA" id="ARBA00006706"/>
    </source>
</evidence>
<keyword evidence="4" id="KW-0479">Metal-binding</keyword>
<dbReference type="GO" id="GO:0008299">
    <property type="term" value="P:isoprenoid biosynthetic process"/>
    <property type="evidence" value="ECO:0007669"/>
    <property type="project" value="InterPro"/>
</dbReference>
<comment type="caution">
    <text evidence="7">The sequence shown here is derived from an EMBL/GenBank/DDBJ whole genome shotgun (WGS) entry which is preliminary data.</text>
</comment>
<keyword evidence="8" id="KW-1185">Reference proteome</keyword>
<dbReference type="InterPro" id="IPR008949">
    <property type="entry name" value="Isoprenoid_synthase_dom_sf"/>
</dbReference>
<proteinExistence type="inferred from homology"/>
<dbReference type="GO" id="GO:0046872">
    <property type="term" value="F:metal ion binding"/>
    <property type="evidence" value="ECO:0007669"/>
    <property type="project" value="UniProtKB-KW"/>
</dbReference>
<dbReference type="Gene3D" id="1.10.600.10">
    <property type="entry name" value="Farnesyl Diphosphate Synthase"/>
    <property type="match status" value="1"/>
</dbReference>
<name>A0A7W7DBV2_9ACTN</name>
<dbReference type="RefSeq" id="WP_184883416.1">
    <property type="nucleotide sequence ID" value="NZ_BOOV01000043.1"/>
</dbReference>
<keyword evidence="5" id="KW-0460">Magnesium</keyword>
<organism evidence="7 8">
    <name type="scientific">Sphaerisporangium siamense</name>
    <dbReference type="NCBI Taxonomy" id="795645"/>
    <lineage>
        <taxon>Bacteria</taxon>
        <taxon>Bacillati</taxon>
        <taxon>Actinomycetota</taxon>
        <taxon>Actinomycetes</taxon>
        <taxon>Streptosporangiales</taxon>
        <taxon>Streptosporangiaceae</taxon>
        <taxon>Sphaerisporangium</taxon>
    </lineage>
</organism>
<dbReference type="PROSITE" id="PS00444">
    <property type="entry name" value="POLYPRENYL_SYNTHASE_2"/>
    <property type="match status" value="1"/>
</dbReference>
<protein>
    <submittedName>
        <fullName evidence="7">Heptaprenyl diphosphate synthase</fullName>
        <ecNumber evidence="7">2.5.1.30</ecNumber>
    </submittedName>
</protein>
<evidence type="ECO:0000256" key="6">
    <source>
        <dbReference type="RuleBase" id="RU004466"/>
    </source>
</evidence>
<dbReference type="SUPFAM" id="SSF48576">
    <property type="entry name" value="Terpenoid synthases"/>
    <property type="match status" value="1"/>
</dbReference>
<dbReference type="Pfam" id="PF00348">
    <property type="entry name" value="polyprenyl_synt"/>
    <property type="match status" value="1"/>
</dbReference>
<evidence type="ECO:0000256" key="1">
    <source>
        <dbReference type="ARBA" id="ARBA00001946"/>
    </source>
</evidence>
<comment type="cofactor">
    <cofactor evidence="1">
        <name>Mg(2+)</name>
        <dbReference type="ChEBI" id="CHEBI:18420"/>
    </cofactor>
</comment>
<gene>
    <name evidence="7" type="ORF">BJ982_004704</name>
</gene>
<dbReference type="SFLD" id="SFLDS00005">
    <property type="entry name" value="Isoprenoid_Synthase_Type_I"/>
    <property type="match status" value="1"/>
</dbReference>
<dbReference type="EC" id="2.5.1.30" evidence="7"/>
<dbReference type="InterPro" id="IPR033749">
    <property type="entry name" value="Polyprenyl_synt_CS"/>
</dbReference>
<dbReference type="EMBL" id="JACHND010000001">
    <property type="protein sequence ID" value="MBB4703160.1"/>
    <property type="molecule type" value="Genomic_DNA"/>
</dbReference>
<evidence type="ECO:0000313" key="7">
    <source>
        <dbReference type="EMBL" id="MBB4703160.1"/>
    </source>
</evidence>
<evidence type="ECO:0000256" key="3">
    <source>
        <dbReference type="ARBA" id="ARBA00022679"/>
    </source>
</evidence>